<comment type="caution">
    <text evidence="1">The sequence shown here is derived from an EMBL/GenBank/DDBJ whole genome shotgun (WGS) entry which is preliminary data.</text>
</comment>
<gene>
    <name evidence="1" type="ORF">OIU77_009570</name>
</gene>
<accession>A0ABQ9AEW4</accession>
<evidence type="ECO:0000313" key="2">
    <source>
        <dbReference type="Proteomes" id="UP001141253"/>
    </source>
</evidence>
<reference evidence="1" key="2">
    <citation type="journal article" date="2023" name="Int. J. Mol. Sci.">
        <title>De Novo Assembly and Annotation of 11 Diverse Shrub Willow (Salix) Genomes Reveals Novel Gene Organization in Sex-Linked Regions.</title>
        <authorList>
            <person name="Hyden B."/>
            <person name="Feng K."/>
            <person name="Yates T.B."/>
            <person name="Jawdy S."/>
            <person name="Cereghino C."/>
            <person name="Smart L.B."/>
            <person name="Muchero W."/>
        </authorList>
    </citation>
    <scope>NUCLEOTIDE SEQUENCE</scope>
    <source>
        <tissue evidence="1">Shoot tip</tissue>
    </source>
</reference>
<organism evidence="1 2">
    <name type="scientific">Salix suchowensis</name>
    <dbReference type="NCBI Taxonomy" id="1278906"/>
    <lineage>
        <taxon>Eukaryota</taxon>
        <taxon>Viridiplantae</taxon>
        <taxon>Streptophyta</taxon>
        <taxon>Embryophyta</taxon>
        <taxon>Tracheophyta</taxon>
        <taxon>Spermatophyta</taxon>
        <taxon>Magnoliopsida</taxon>
        <taxon>eudicotyledons</taxon>
        <taxon>Gunneridae</taxon>
        <taxon>Pentapetalae</taxon>
        <taxon>rosids</taxon>
        <taxon>fabids</taxon>
        <taxon>Malpighiales</taxon>
        <taxon>Salicaceae</taxon>
        <taxon>Saliceae</taxon>
        <taxon>Salix</taxon>
    </lineage>
</organism>
<proteinExistence type="predicted"/>
<sequence length="37" mass="4334">MAQICSLIDLQKIPCLELTLDLFYYGEKMQALEVMLR</sequence>
<dbReference type="EMBL" id="JAPFFI010000021">
    <property type="protein sequence ID" value="KAJ6333718.1"/>
    <property type="molecule type" value="Genomic_DNA"/>
</dbReference>
<dbReference type="Proteomes" id="UP001141253">
    <property type="component" value="Chromosome 11"/>
</dbReference>
<name>A0ABQ9AEW4_9ROSI</name>
<keyword evidence="2" id="KW-1185">Reference proteome</keyword>
<protein>
    <submittedName>
        <fullName evidence="1">Uncharacterized protein</fullName>
    </submittedName>
</protein>
<reference evidence="1" key="1">
    <citation type="submission" date="2022-10" db="EMBL/GenBank/DDBJ databases">
        <authorList>
            <person name="Hyden B.L."/>
            <person name="Feng K."/>
            <person name="Yates T."/>
            <person name="Jawdy S."/>
            <person name="Smart L.B."/>
            <person name="Muchero W."/>
        </authorList>
    </citation>
    <scope>NUCLEOTIDE SEQUENCE</scope>
    <source>
        <tissue evidence="1">Shoot tip</tissue>
    </source>
</reference>
<evidence type="ECO:0000313" key="1">
    <source>
        <dbReference type="EMBL" id="KAJ6333718.1"/>
    </source>
</evidence>